<name>A0A3A9ZF32_9ACTN</name>
<dbReference type="Proteomes" id="UP000272474">
    <property type="component" value="Unassembled WGS sequence"/>
</dbReference>
<comment type="similarity">
    <text evidence="2">Belongs to the SLC13A/DASS transporter (TC 2.A.47) family. NADC subfamily.</text>
</comment>
<evidence type="ECO:0000256" key="6">
    <source>
        <dbReference type="ARBA" id="ARBA00023136"/>
    </source>
</evidence>
<keyword evidence="4 8" id="KW-0812">Transmembrane</keyword>
<feature type="transmembrane region" description="Helical" evidence="8">
    <location>
        <begin position="414"/>
        <end position="433"/>
    </location>
</feature>
<sequence>MKTEDRTGAAASTSAAASHTVDRQERFDLIRGRLGLALGPLAFALVLVCAQGLVWEQRALAAVLSLVVIWWVSEAIPLAVTAILGIVLCVLVGVADEDTVFSAFGNDTIFTFLGGFVIARSMTVHGLDRRIALRVLSLGGVVRSPTRTVVAFGAMSVLISAFISNTATVAMLFPIGIGIVRAVSAISTEKGGPDLHGSRWSTALMLMIAYGASIGGLITPIGAPHQLIGRDLVEEQTGKTINFVEWVLLFAPIVLVMFAALCLILLRLNRPEVRELSGAEAYVAGQRAELGPFGRGEANTCVAFALAVVLWTAPGIGSLVLGDDAGPVTWMHDHLTEGVAAILAASVLFLLPLAGGRGAGGRRAARRAPTLTWAEAVKIDWGVILLFGAGTVIGSLSSETGLADTLGTSLADHLGVSSLVSLTVLAAVAGLVISETTSNTASAGIVVPIVVPIAAAVDVNPLIPGLVATAAAGYGFMLPVSTPPNAIVYGSGMVPMTKMLRSGFVFDLIGVAILVAGVLVMAPLVGV</sequence>
<keyword evidence="10" id="KW-1185">Reference proteome</keyword>
<comment type="subcellular location">
    <subcellularLocation>
        <location evidence="1">Membrane</location>
        <topology evidence="1">Multi-pass membrane protein</topology>
    </subcellularLocation>
</comment>
<comment type="caution">
    <text evidence="9">The sequence shown here is derived from an EMBL/GenBank/DDBJ whole genome shotgun (WGS) entry which is preliminary data.</text>
</comment>
<evidence type="ECO:0000256" key="4">
    <source>
        <dbReference type="ARBA" id="ARBA00022692"/>
    </source>
</evidence>
<feature type="transmembrane region" description="Helical" evidence="8">
    <location>
        <begin position="243"/>
        <end position="266"/>
    </location>
</feature>
<evidence type="ECO:0000313" key="10">
    <source>
        <dbReference type="Proteomes" id="UP000272474"/>
    </source>
</evidence>
<dbReference type="GO" id="GO:1905039">
    <property type="term" value="P:carboxylic acid transmembrane transport"/>
    <property type="evidence" value="ECO:0007669"/>
    <property type="project" value="UniProtKB-ARBA"/>
</dbReference>
<evidence type="ECO:0000256" key="1">
    <source>
        <dbReference type="ARBA" id="ARBA00004141"/>
    </source>
</evidence>
<keyword evidence="5 8" id="KW-1133">Transmembrane helix</keyword>
<evidence type="ECO:0000256" key="3">
    <source>
        <dbReference type="ARBA" id="ARBA00020150"/>
    </source>
</evidence>
<dbReference type="GO" id="GO:0005886">
    <property type="term" value="C:plasma membrane"/>
    <property type="evidence" value="ECO:0007669"/>
    <property type="project" value="TreeGrafter"/>
</dbReference>
<dbReference type="PANTHER" id="PTHR10283:SF82">
    <property type="entry name" value="SOLUTE CARRIER FAMILY 13 MEMBER 2"/>
    <property type="match status" value="1"/>
</dbReference>
<accession>A0A3A9ZF32</accession>
<dbReference type="OrthoDB" id="9766267at2"/>
<feature type="transmembrane region" description="Helical" evidence="8">
    <location>
        <begin position="376"/>
        <end position="394"/>
    </location>
</feature>
<dbReference type="InterPro" id="IPR001898">
    <property type="entry name" value="SLC13A/DASS"/>
</dbReference>
<feature type="transmembrane region" description="Helical" evidence="8">
    <location>
        <begin position="301"/>
        <end position="322"/>
    </location>
</feature>
<feature type="transmembrane region" description="Helical" evidence="8">
    <location>
        <begin position="503"/>
        <end position="525"/>
    </location>
</feature>
<dbReference type="EMBL" id="RBAL01000002">
    <property type="protein sequence ID" value="RKN45876.1"/>
    <property type="molecule type" value="Genomic_DNA"/>
</dbReference>
<feature type="transmembrane region" description="Helical" evidence="8">
    <location>
        <begin position="100"/>
        <end position="119"/>
    </location>
</feature>
<feature type="transmembrane region" description="Helical" evidence="8">
    <location>
        <begin position="463"/>
        <end position="482"/>
    </location>
</feature>
<evidence type="ECO:0000256" key="2">
    <source>
        <dbReference type="ARBA" id="ARBA00006772"/>
    </source>
</evidence>
<keyword evidence="6 8" id="KW-0472">Membrane</keyword>
<feature type="transmembrane region" description="Helical" evidence="8">
    <location>
        <begin position="200"/>
        <end position="223"/>
    </location>
</feature>
<dbReference type="RefSeq" id="WP_120676015.1">
    <property type="nucleotide sequence ID" value="NZ_RBAL01000002.1"/>
</dbReference>
<gene>
    <name evidence="9" type="ORF">D7294_05425</name>
</gene>
<feature type="transmembrane region" description="Helical" evidence="8">
    <location>
        <begin position="440"/>
        <end position="457"/>
    </location>
</feature>
<organism evidence="9 10">
    <name type="scientific">Streptomyces hoynatensis</name>
    <dbReference type="NCBI Taxonomy" id="1141874"/>
    <lineage>
        <taxon>Bacteria</taxon>
        <taxon>Bacillati</taxon>
        <taxon>Actinomycetota</taxon>
        <taxon>Actinomycetes</taxon>
        <taxon>Kitasatosporales</taxon>
        <taxon>Streptomycetaceae</taxon>
        <taxon>Streptomyces</taxon>
    </lineage>
</organism>
<dbReference type="AlphaFoldDB" id="A0A3A9ZF32"/>
<proteinExistence type="inferred from homology"/>
<evidence type="ECO:0000256" key="8">
    <source>
        <dbReference type="SAM" id="Phobius"/>
    </source>
</evidence>
<feature type="transmembrane region" description="Helical" evidence="8">
    <location>
        <begin position="334"/>
        <end position="355"/>
    </location>
</feature>
<feature type="transmembrane region" description="Helical" evidence="8">
    <location>
        <begin position="169"/>
        <end position="188"/>
    </location>
</feature>
<evidence type="ECO:0000313" key="9">
    <source>
        <dbReference type="EMBL" id="RKN45876.1"/>
    </source>
</evidence>
<feature type="transmembrane region" description="Helical" evidence="8">
    <location>
        <begin position="34"/>
        <end position="55"/>
    </location>
</feature>
<reference evidence="9 10" key="1">
    <citation type="journal article" date="2014" name="Int. J. Syst. Evol. Microbiol.">
        <title>Streptomyces hoynatensis sp. nov., isolated from deep marine sediment.</title>
        <authorList>
            <person name="Veyisoglu A."/>
            <person name="Sahin N."/>
        </authorList>
    </citation>
    <scope>NUCLEOTIDE SEQUENCE [LARGE SCALE GENOMIC DNA]</scope>
    <source>
        <strain evidence="9 10">KCTC 29097</strain>
    </source>
</reference>
<dbReference type="PANTHER" id="PTHR10283">
    <property type="entry name" value="SOLUTE CARRIER FAMILY 13 MEMBER"/>
    <property type="match status" value="1"/>
</dbReference>
<evidence type="ECO:0000256" key="7">
    <source>
        <dbReference type="ARBA" id="ARBA00031174"/>
    </source>
</evidence>
<protein>
    <recommendedName>
        <fullName evidence="3">Sodium-dependent dicarboxylate transporter SdcS</fullName>
    </recommendedName>
    <alternativeName>
        <fullName evidence="7">Na(+)/dicarboxylate symporter</fullName>
    </alternativeName>
</protein>
<dbReference type="GO" id="GO:0008514">
    <property type="term" value="F:organic anion transmembrane transporter activity"/>
    <property type="evidence" value="ECO:0007669"/>
    <property type="project" value="UniProtKB-ARBA"/>
</dbReference>
<dbReference type="Pfam" id="PF00939">
    <property type="entry name" value="Na_sulph_symp"/>
    <property type="match status" value="1"/>
</dbReference>
<evidence type="ECO:0000256" key="5">
    <source>
        <dbReference type="ARBA" id="ARBA00022989"/>
    </source>
</evidence>
<feature type="transmembrane region" description="Helical" evidence="8">
    <location>
        <begin position="67"/>
        <end position="94"/>
    </location>
</feature>